<dbReference type="GO" id="GO:0016209">
    <property type="term" value="F:antioxidant activity"/>
    <property type="evidence" value="ECO:0007669"/>
    <property type="project" value="InterPro"/>
</dbReference>
<dbReference type="InterPro" id="IPR036249">
    <property type="entry name" value="Thioredoxin-like_sf"/>
</dbReference>
<comment type="caution">
    <text evidence="4">The sequence shown here is derived from an EMBL/GenBank/DDBJ whole genome shotgun (WGS) entry which is preliminary data.</text>
</comment>
<dbReference type="InterPro" id="IPR000866">
    <property type="entry name" value="AhpC/TSA"/>
</dbReference>
<dbReference type="CDD" id="cd02966">
    <property type="entry name" value="TlpA_like_family"/>
    <property type="match status" value="1"/>
</dbReference>
<organism evidence="4 5">
    <name type="scientific">Paraglaciecola arctica BSs20135</name>
    <dbReference type="NCBI Taxonomy" id="493475"/>
    <lineage>
        <taxon>Bacteria</taxon>
        <taxon>Pseudomonadati</taxon>
        <taxon>Pseudomonadota</taxon>
        <taxon>Gammaproteobacteria</taxon>
        <taxon>Alteromonadales</taxon>
        <taxon>Alteromonadaceae</taxon>
        <taxon>Paraglaciecola</taxon>
    </lineage>
</organism>
<dbReference type="PROSITE" id="PS51352">
    <property type="entry name" value="THIOREDOXIN_2"/>
    <property type="match status" value="1"/>
</dbReference>
<dbReference type="PANTHER" id="PTHR42852">
    <property type="entry name" value="THIOL:DISULFIDE INTERCHANGE PROTEIN DSBE"/>
    <property type="match status" value="1"/>
</dbReference>
<dbReference type="STRING" id="493475.GARC_1349"/>
<evidence type="ECO:0000256" key="1">
    <source>
        <dbReference type="ARBA" id="ARBA00023284"/>
    </source>
</evidence>
<keyword evidence="1" id="KW-0676">Redox-active center</keyword>
<feature type="signal peptide" evidence="2">
    <location>
        <begin position="1"/>
        <end position="25"/>
    </location>
</feature>
<protein>
    <submittedName>
        <fullName evidence="4">Thioredoxin related protein</fullName>
    </submittedName>
</protein>
<evidence type="ECO:0000313" key="4">
    <source>
        <dbReference type="EMBL" id="GAC18325.1"/>
    </source>
</evidence>
<feature type="chain" id="PRO_5003900612" evidence="2">
    <location>
        <begin position="26"/>
        <end position="155"/>
    </location>
</feature>
<dbReference type="PANTHER" id="PTHR42852:SF18">
    <property type="entry name" value="CHROMOSOME UNDETERMINED SCAFFOLD_47, WHOLE GENOME SHOTGUN SEQUENCE"/>
    <property type="match status" value="1"/>
</dbReference>
<feature type="domain" description="Thioredoxin" evidence="3">
    <location>
        <begin position="17"/>
        <end position="154"/>
    </location>
</feature>
<reference evidence="4 5" key="1">
    <citation type="journal article" date="2017" name="Antonie Van Leeuwenhoek">
        <title>Rhizobium rhizosphaerae sp. nov., a novel species isolated from rice rhizosphere.</title>
        <authorList>
            <person name="Zhao J.J."/>
            <person name="Zhang J."/>
            <person name="Zhang R.J."/>
            <person name="Zhang C.W."/>
            <person name="Yin H.Q."/>
            <person name="Zhang X.X."/>
        </authorList>
    </citation>
    <scope>NUCLEOTIDE SEQUENCE [LARGE SCALE GENOMIC DNA]</scope>
    <source>
        <strain evidence="4 5">BSs20135</strain>
    </source>
</reference>
<dbReference type="OrthoDB" id="9799347at2"/>
<dbReference type="Proteomes" id="UP000006327">
    <property type="component" value="Unassembled WGS sequence"/>
</dbReference>
<dbReference type="InterPro" id="IPR013766">
    <property type="entry name" value="Thioredoxin_domain"/>
</dbReference>
<dbReference type="InterPro" id="IPR017937">
    <property type="entry name" value="Thioredoxin_CS"/>
</dbReference>
<evidence type="ECO:0000259" key="3">
    <source>
        <dbReference type="PROSITE" id="PS51352"/>
    </source>
</evidence>
<sequence>MKKIVIFLAASLALLLGLWTQQALKVDFATLDGQGNSWSNSQGKWKVVNYFAEWCAPCLREIPELNQFYQLHNDEIDIFAVSFDPLSNEQLSALQQKYNIQFPVIERLNTLPWERPPNSLPTTYILDADGKVQKQLKGEQSAEKLIQTINTLKGL</sequence>
<dbReference type="Gene3D" id="3.40.30.10">
    <property type="entry name" value="Glutaredoxin"/>
    <property type="match status" value="1"/>
</dbReference>
<evidence type="ECO:0000256" key="2">
    <source>
        <dbReference type="SAM" id="SignalP"/>
    </source>
</evidence>
<dbReference type="PROSITE" id="PS00194">
    <property type="entry name" value="THIOREDOXIN_1"/>
    <property type="match status" value="1"/>
</dbReference>
<keyword evidence="2" id="KW-0732">Signal</keyword>
<name>K6Z4J4_9ALTE</name>
<dbReference type="RefSeq" id="WP_007618041.1">
    <property type="nucleotide sequence ID" value="NZ_BAEO01000015.1"/>
</dbReference>
<proteinExistence type="predicted"/>
<accession>K6Z4J4</accession>
<dbReference type="EMBL" id="BAEO01000015">
    <property type="protein sequence ID" value="GAC18325.1"/>
    <property type="molecule type" value="Genomic_DNA"/>
</dbReference>
<dbReference type="InterPro" id="IPR050553">
    <property type="entry name" value="Thioredoxin_ResA/DsbE_sf"/>
</dbReference>
<dbReference type="SUPFAM" id="SSF52833">
    <property type="entry name" value="Thioredoxin-like"/>
    <property type="match status" value="1"/>
</dbReference>
<dbReference type="AlphaFoldDB" id="K6Z4J4"/>
<gene>
    <name evidence="4" type="ORF">GARC_1349</name>
</gene>
<evidence type="ECO:0000313" key="5">
    <source>
        <dbReference type="Proteomes" id="UP000006327"/>
    </source>
</evidence>
<keyword evidence="5" id="KW-1185">Reference proteome</keyword>
<dbReference type="Pfam" id="PF00578">
    <property type="entry name" value="AhpC-TSA"/>
    <property type="match status" value="1"/>
</dbReference>
<dbReference type="eggNOG" id="COG0526">
    <property type="taxonomic scope" value="Bacteria"/>
</dbReference>
<dbReference type="GO" id="GO:0015036">
    <property type="term" value="F:disulfide oxidoreductase activity"/>
    <property type="evidence" value="ECO:0007669"/>
    <property type="project" value="UniProtKB-ARBA"/>
</dbReference>